<evidence type="ECO:0000256" key="3">
    <source>
        <dbReference type="ARBA" id="ARBA00023316"/>
    </source>
</evidence>
<dbReference type="InterPro" id="IPR012997">
    <property type="entry name" value="RplA"/>
</dbReference>
<accession>A0A3B0R5J9</accession>
<gene>
    <name evidence="5" type="ORF">MNBD_ALPHA08-2035</name>
</gene>
<dbReference type="AlphaFoldDB" id="A0A3B0R5J9"/>
<protein>
    <submittedName>
        <fullName evidence="5">Septum-associated rare lipoprotein A</fullName>
    </submittedName>
</protein>
<dbReference type="HAMAP" id="MF_02071">
    <property type="entry name" value="RlpA"/>
    <property type="match status" value="1"/>
</dbReference>
<evidence type="ECO:0000259" key="4">
    <source>
        <dbReference type="PROSITE" id="PS51724"/>
    </source>
</evidence>
<reference evidence="5" key="1">
    <citation type="submission" date="2018-06" db="EMBL/GenBank/DDBJ databases">
        <authorList>
            <person name="Zhirakovskaya E."/>
        </authorList>
    </citation>
    <scope>NUCLEOTIDE SEQUENCE</scope>
</reference>
<name>A0A3B0R5J9_9ZZZZ</name>
<keyword evidence="3" id="KW-0961">Cell wall biogenesis/degradation</keyword>
<dbReference type="Pfam" id="PF03330">
    <property type="entry name" value="DPBB_1"/>
    <property type="match status" value="1"/>
</dbReference>
<evidence type="ECO:0000313" key="5">
    <source>
        <dbReference type="EMBL" id="VAV88490.1"/>
    </source>
</evidence>
<dbReference type="Gene3D" id="2.40.40.10">
    <property type="entry name" value="RlpA-like domain"/>
    <property type="match status" value="1"/>
</dbReference>
<dbReference type="PANTHER" id="PTHR34183">
    <property type="entry name" value="ENDOLYTIC PEPTIDOGLYCAN TRANSGLYCOSYLASE RLPA"/>
    <property type="match status" value="1"/>
</dbReference>
<dbReference type="GO" id="GO:0009279">
    <property type="term" value="C:cell outer membrane"/>
    <property type="evidence" value="ECO:0007669"/>
    <property type="project" value="TreeGrafter"/>
</dbReference>
<dbReference type="InterPro" id="IPR036908">
    <property type="entry name" value="RlpA-like_sf"/>
</dbReference>
<organism evidence="5">
    <name type="scientific">hydrothermal vent metagenome</name>
    <dbReference type="NCBI Taxonomy" id="652676"/>
    <lineage>
        <taxon>unclassified sequences</taxon>
        <taxon>metagenomes</taxon>
        <taxon>ecological metagenomes</taxon>
    </lineage>
</organism>
<dbReference type="InterPro" id="IPR007730">
    <property type="entry name" value="SPOR-like_dom"/>
</dbReference>
<dbReference type="GO" id="GO:0042834">
    <property type="term" value="F:peptidoglycan binding"/>
    <property type="evidence" value="ECO:0007669"/>
    <property type="project" value="InterPro"/>
</dbReference>
<dbReference type="InterPro" id="IPR034718">
    <property type="entry name" value="RlpA"/>
</dbReference>
<dbReference type="PROSITE" id="PS51724">
    <property type="entry name" value="SPOR"/>
    <property type="match status" value="1"/>
</dbReference>
<keyword evidence="1" id="KW-0732">Signal</keyword>
<evidence type="ECO:0000256" key="2">
    <source>
        <dbReference type="ARBA" id="ARBA00023239"/>
    </source>
</evidence>
<dbReference type="InterPro" id="IPR009009">
    <property type="entry name" value="RlpA-like_DPBB"/>
</dbReference>
<dbReference type="SUPFAM" id="SSF110997">
    <property type="entry name" value="Sporulation related repeat"/>
    <property type="match status" value="1"/>
</dbReference>
<dbReference type="EMBL" id="UOEC01000046">
    <property type="protein sequence ID" value="VAV88490.1"/>
    <property type="molecule type" value="Genomic_DNA"/>
</dbReference>
<dbReference type="PROSITE" id="PS51257">
    <property type="entry name" value="PROKAR_LIPOPROTEIN"/>
    <property type="match status" value="1"/>
</dbReference>
<dbReference type="PANTHER" id="PTHR34183:SF1">
    <property type="entry name" value="ENDOLYTIC PEPTIDOGLYCAN TRANSGLYCOSYLASE RLPA"/>
    <property type="match status" value="1"/>
</dbReference>
<feature type="domain" description="SPOR" evidence="4">
    <location>
        <begin position="227"/>
        <end position="305"/>
    </location>
</feature>
<dbReference type="InterPro" id="IPR036680">
    <property type="entry name" value="SPOR-like_sf"/>
</dbReference>
<dbReference type="GO" id="GO:0016829">
    <property type="term" value="F:lyase activity"/>
    <property type="evidence" value="ECO:0007669"/>
    <property type="project" value="UniProtKB-KW"/>
</dbReference>
<evidence type="ECO:0000256" key="1">
    <source>
        <dbReference type="ARBA" id="ARBA00022729"/>
    </source>
</evidence>
<dbReference type="CDD" id="cd22268">
    <property type="entry name" value="DPBB_RlpA-like"/>
    <property type="match status" value="1"/>
</dbReference>
<dbReference type="Pfam" id="PF05036">
    <property type="entry name" value="SPOR"/>
    <property type="match status" value="1"/>
</dbReference>
<keyword evidence="5" id="KW-0449">Lipoprotein</keyword>
<dbReference type="Gene3D" id="3.30.70.1070">
    <property type="entry name" value="Sporulation related repeat"/>
    <property type="match status" value="1"/>
</dbReference>
<dbReference type="NCBIfam" id="TIGR00413">
    <property type="entry name" value="rlpA"/>
    <property type="match status" value="1"/>
</dbReference>
<sequence>MRIENMVDFKSFGRIFVVVGGGLALAACSSSSKVGDPFAGTGSPVYKKSGEIPKGGGRRHLGKPYSIAGRKFYPRKDPTYNKVGIASWYGKRFHRRATSNGEWYDMNYLSAAHPTLPLPSYAKVTNVATGKTLVVRVNDRGPFVGNRIIDLSRASAEYLGTKRKGTAKVRVEYIGPAPLNDKGVHLAAMNRELARGTPKYKMIARANGNSGGGETYTRVATANPQPYAAANGYFVQVGAFGQKDNANRVLNNAQQLGNTVISPVNGSYGTIYRVRIGPLQSQSQAVEMQQRAVSLGHYDARVVIQ</sequence>
<dbReference type="GO" id="GO:0071555">
    <property type="term" value="P:cell wall organization"/>
    <property type="evidence" value="ECO:0007669"/>
    <property type="project" value="UniProtKB-KW"/>
</dbReference>
<dbReference type="SUPFAM" id="SSF50685">
    <property type="entry name" value="Barwin-like endoglucanases"/>
    <property type="match status" value="1"/>
</dbReference>
<keyword evidence="2" id="KW-0456">Lyase</keyword>
<proteinExistence type="inferred from homology"/>